<evidence type="ECO:0000313" key="2">
    <source>
        <dbReference type="Proteomes" id="UP000069620"/>
    </source>
</evidence>
<accession>A0A117I628</accession>
<gene>
    <name evidence="1" type="ORF">RMCB_3470</name>
</gene>
<reference evidence="2" key="2">
    <citation type="submission" date="2016-02" db="EMBL/GenBank/DDBJ databases">
        <title>Draft genome sequence of five rapidly growing Mycobacterium species.</title>
        <authorList>
            <person name="Katahira K."/>
            <person name="Gotou Y."/>
            <person name="Iida K."/>
            <person name="Ogura Y."/>
            <person name="Hayashi T."/>
        </authorList>
    </citation>
    <scope>NUCLEOTIDE SEQUENCE [LARGE SCALE GENOMIC DNA]</scope>
    <source>
        <strain evidence="2">JCM15654</strain>
    </source>
</reference>
<name>A0A117I628_9MYCO</name>
<sequence length="395" mass="42113">MTLTRALTPSFLEVLAAVGLSGRDNRGGYQTEGDVLVNKSKDGIDLNVIWDKITAATTEYNKQRSALASVLSFWTTDTGDAIPQGIVQATMEEASEFGVPTSVGTPTALPLGYRLKDFDRRESFTWRFLRSATAKQIYDSANSIMVADNALINGSILKRLFDPQELTNEHARRVFGLWNGDGVVPPPYMGQAFDGNHSHYFISQGSGLDSADVEDAMNHVTHHGYGVAPGSQLLILCNPAEGDVIASWRAGVESATGIKAKYDFVPSTSAPAFMTNESIVGAQAPASYGNLPVAGSYGRAWVISHAYVPAGYVAVVASGGANSPSNPIVVRQWDDPTYQGLRVIPGAGKYPLVDSFYQRTFGVGTRHRGAACVVQVKASGSYTAPTSIEPVGIGI</sequence>
<keyword evidence="2" id="KW-1185">Reference proteome</keyword>
<reference evidence="2" key="1">
    <citation type="journal article" date="2016" name="Genome Announc.">
        <title>Draft Genome Sequences of Five Rapidly Growing Mycobacterium Species, M. thermoresistibile, M. fortuitum subsp. acetamidolyticum, M. canariasense, M. brisbanense, and M. novocastrense.</title>
        <authorList>
            <person name="Katahira K."/>
            <person name="Ogura Y."/>
            <person name="Gotoh Y."/>
            <person name="Hayashi T."/>
        </authorList>
    </citation>
    <scope>NUCLEOTIDE SEQUENCE [LARGE SCALE GENOMIC DNA]</scope>
    <source>
        <strain evidence="2">JCM15654</strain>
    </source>
</reference>
<dbReference type="STRING" id="146020.RMCB_3470"/>
<dbReference type="AlphaFoldDB" id="A0A117I628"/>
<proteinExistence type="predicted"/>
<dbReference type="Proteomes" id="UP000069620">
    <property type="component" value="Unassembled WGS sequence"/>
</dbReference>
<evidence type="ECO:0000313" key="1">
    <source>
        <dbReference type="EMBL" id="GAS89374.1"/>
    </source>
</evidence>
<dbReference type="RefSeq" id="WP_063979632.1">
    <property type="nucleotide sequence ID" value="NZ_BCSX01000028.1"/>
</dbReference>
<protein>
    <submittedName>
        <fullName evidence="1">Uncharacterized protein</fullName>
    </submittedName>
</protein>
<comment type="caution">
    <text evidence="1">The sequence shown here is derived from an EMBL/GenBank/DDBJ whole genome shotgun (WGS) entry which is preliminary data.</text>
</comment>
<organism evidence="1 2">
    <name type="scientific">Mycolicibacterium brisbanense</name>
    <dbReference type="NCBI Taxonomy" id="146020"/>
    <lineage>
        <taxon>Bacteria</taxon>
        <taxon>Bacillati</taxon>
        <taxon>Actinomycetota</taxon>
        <taxon>Actinomycetes</taxon>
        <taxon>Mycobacteriales</taxon>
        <taxon>Mycobacteriaceae</taxon>
        <taxon>Mycolicibacterium</taxon>
    </lineage>
</organism>
<dbReference type="EMBL" id="BCSX01000028">
    <property type="protein sequence ID" value="GAS89374.1"/>
    <property type="molecule type" value="Genomic_DNA"/>
</dbReference>